<evidence type="ECO:0000256" key="2">
    <source>
        <dbReference type="SAM" id="Phobius"/>
    </source>
</evidence>
<dbReference type="Proteomes" id="UP000031512">
    <property type="component" value="Chromosome 1"/>
</dbReference>
<keyword evidence="4" id="KW-1185">Reference proteome</keyword>
<accession>L0AWI4</accession>
<dbReference type="AlphaFoldDB" id="L0AWI4"/>
<name>L0AWI4_THEEQ</name>
<reference evidence="3 4" key="1">
    <citation type="journal article" date="2012" name="BMC Genomics">
        <title>Comparative genomic analysis and phylogenetic position of Theileria equi.</title>
        <authorList>
            <person name="Kappmeyer L.S."/>
            <person name="Thiagarajan M."/>
            <person name="Herndon D.R."/>
            <person name="Ramsay J.D."/>
            <person name="Caler E."/>
            <person name="Djikeng A."/>
            <person name="Gillespie J.J."/>
            <person name="Lau A.O."/>
            <person name="Roalson E.H."/>
            <person name="Silva J.C."/>
            <person name="Silva M.G."/>
            <person name="Suarez C.E."/>
            <person name="Ueti M.W."/>
            <person name="Nene V.M."/>
            <person name="Mealey R.H."/>
            <person name="Knowles D.P."/>
            <person name="Brayton K.A."/>
        </authorList>
    </citation>
    <scope>NUCLEOTIDE SEQUENCE [LARGE SCALE GENOMIC DNA]</scope>
    <source>
        <strain evidence="3 4">WA</strain>
    </source>
</reference>
<feature type="region of interest" description="Disordered" evidence="1">
    <location>
        <begin position="129"/>
        <end position="161"/>
    </location>
</feature>
<dbReference type="GeneID" id="15806262"/>
<evidence type="ECO:0000256" key="1">
    <source>
        <dbReference type="SAM" id="MobiDB-lite"/>
    </source>
</evidence>
<gene>
    <name evidence="3" type="ORF">BEWA_024670</name>
</gene>
<keyword evidence="2" id="KW-0812">Transmembrane</keyword>
<evidence type="ECO:0000313" key="3">
    <source>
        <dbReference type="EMBL" id="AFZ79618.1"/>
    </source>
</evidence>
<dbReference type="KEGG" id="beq:BEWA_024670"/>
<organism evidence="3 4">
    <name type="scientific">Theileria equi strain WA</name>
    <dbReference type="NCBI Taxonomy" id="1537102"/>
    <lineage>
        <taxon>Eukaryota</taxon>
        <taxon>Sar</taxon>
        <taxon>Alveolata</taxon>
        <taxon>Apicomplexa</taxon>
        <taxon>Aconoidasida</taxon>
        <taxon>Piroplasmida</taxon>
        <taxon>Theileriidae</taxon>
        <taxon>Theileria</taxon>
    </lineage>
</organism>
<keyword evidence="2" id="KW-1133">Transmembrane helix</keyword>
<dbReference type="EMBL" id="CP001669">
    <property type="protein sequence ID" value="AFZ79618.1"/>
    <property type="molecule type" value="Genomic_DNA"/>
</dbReference>
<proteinExistence type="predicted"/>
<dbReference type="VEuPathDB" id="PiroplasmaDB:BEWA_024670"/>
<keyword evidence="2" id="KW-0472">Membrane</keyword>
<feature type="transmembrane region" description="Helical" evidence="2">
    <location>
        <begin position="43"/>
        <end position="64"/>
    </location>
</feature>
<dbReference type="eggNOG" id="ENOG502QXTW">
    <property type="taxonomic scope" value="Eukaryota"/>
</dbReference>
<sequence>MAKVDVIHDYEKTLRKDSLETVDGDSVDVNETNEKRKYSKSTIILSLVIGLFAIWIIIVSAIAIHRRIHHKNELTSSSVFDIIVEHAQYDVQDLQDVVYDEPIYEDMRGISPMEDNSGHIYDEVVPMENGHVTVPDPQTHDKQDDSSEEDSPCYATDSFDNSLYDVPKHPVPVKQEAGIRGGNGAIVKSPRVQKKPVLSPDNDSTVEVSGPRTYIQNPEFEDSFYLPIDQRCYKMSYSRSIPETGYSCRFIAKAARIPNASERPEVYRTMYYWIFQKGSEYYIHHAGPYDGDHLINIHEKDFSDDGRGSFTLAGMSDVRDMEKKAAEGKITRRYLNINKRTANFRNINDLYSMFRMKERIYKETYGDEAHNGNKTTSRYSRRVIELSNCLYSL</sequence>
<protein>
    <submittedName>
        <fullName evidence="3">Uncharacterized protein</fullName>
    </submittedName>
</protein>
<evidence type="ECO:0000313" key="4">
    <source>
        <dbReference type="Proteomes" id="UP000031512"/>
    </source>
</evidence>
<dbReference type="RefSeq" id="XP_004829284.1">
    <property type="nucleotide sequence ID" value="XM_004829227.1"/>
</dbReference>